<keyword evidence="4 10" id="KW-0812">Transmembrane</keyword>
<evidence type="ECO:0000313" key="15">
    <source>
        <dbReference type="Proteomes" id="UP001194539"/>
    </source>
</evidence>
<dbReference type="PROSITE" id="PS50111">
    <property type="entry name" value="CHEMOTAXIS_TRANSDUC_2"/>
    <property type="match status" value="1"/>
</dbReference>
<keyword evidence="3" id="KW-0997">Cell inner membrane</keyword>
<dbReference type="PANTHER" id="PTHR32089">
    <property type="entry name" value="METHYL-ACCEPTING CHEMOTAXIS PROTEIN MCPB"/>
    <property type="match status" value="1"/>
</dbReference>
<name>A0ABS0NZ78_9BRAD</name>
<evidence type="ECO:0000256" key="7">
    <source>
        <dbReference type="ARBA" id="ARBA00023224"/>
    </source>
</evidence>
<dbReference type="SMART" id="SM01049">
    <property type="entry name" value="Cache_2"/>
    <property type="match status" value="1"/>
</dbReference>
<comment type="caution">
    <text evidence="14">The sequence shown here is derived from an EMBL/GenBank/DDBJ whole genome shotgun (WGS) entry which is preliminary data.</text>
</comment>
<reference evidence="14 15" key="1">
    <citation type="submission" date="2020-07" db="EMBL/GenBank/DDBJ databases">
        <title>Bradyrhizobium diversity isolated from nodules of indigenous legumes of Western Australia.</title>
        <authorList>
            <person name="Klepa M.S."/>
        </authorList>
    </citation>
    <scope>NUCLEOTIDE SEQUENCE [LARGE SCALE GENOMIC DNA]</scope>
    <source>
        <strain evidence="14 15">CNPSo 4019</strain>
    </source>
</reference>
<dbReference type="PRINTS" id="PR00260">
    <property type="entry name" value="CHEMTRNSDUCR"/>
</dbReference>
<dbReference type="InterPro" id="IPR003660">
    <property type="entry name" value="HAMP_dom"/>
</dbReference>
<dbReference type="PROSITE" id="PS50885">
    <property type="entry name" value="HAMP"/>
    <property type="match status" value="1"/>
</dbReference>
<evidence type="ECO:0000256" key="1">
    <source>
        <dbReference type="ARBA" id="ARBA00004429"/>
    </source>
</evidence>
<evidence type="ECO:0000256" key="9">
    <source>
        <dbReference type="PROSITE-ProRule" id="PRU00284"/>
    </source>
</evidence>
<evidence type="ECO:0000256" key="5">
    <source>
        <dbReference type="ARBA" id="ARBA00022989"/>
    </source>
</evidence>
<dbReference type="InterPro" id="IPR000727">
    <property type="entry name" value="T_SNARE_dom"/>
</dbReference>
<dbReference type="Proteomes" id="UP001194539">
    <property type="component" value="Unassembled WGS sequence"/>
</dbReference>
<dbReference type="Gene3D" id="1.10.287.950">
    <property type="entry name" value="Methyl-accepting chemotaxis protein"/>
    <property type="match status" value="1"/>
</dbReference>
<evidence type="ECO:0000256" key="4">
    <source>
        <dbReference type="ARBA" id="ARBA00022692"/>
    </source>
</evidence>
<evidence type="ECO:0000259" key="12">
    <source>
        <dbReference type="PROSITE" id="PS50192"/>
    </source>
</evidence>
<dbReference type="CDD" id="cd06225">
    <property type="entry name" value="HAMP"/>
    <property type="match status" value="1"/>
</dbReference>
<feature type="domain" description="T-SNARE coiled-coil homology" evidence="12">
    <location>
        <begin position="455"/>
        <end position="517"/>
    </location>
</feature>
<dbReference type="Pfam" id="PF17200">
    <property type="entry name" value="sCache_2"/>
    <property type="match status" value="1"/>
</dbReference>
<dbReference type="Gene3D" id="3.30.450.20">
    <property type="entry name" value="PAS domain"/>
    <property type="match status" value="1"/>
</dbReference>
<feature type="transmembrane region" description="Helical" evidence="10">
    <location>
        <begin position="189"/>
        <end position="207"/>
    </location>
</feature>
<keyword evidence="15" id="KW-1185">Reference proteome</keyword>
<evidence type="ECO:0000256" key="6">
    <source>
        <dbReference type="ARBA" id="ARBA00023136"/>
    </source>
</evidence>
<dbReference type="Pfam" id="PF00015">
    <property type="entry name" value="MCPsignal"/>
    <property type="match status" value="1"/>
</dbReference>
<evidence type="ECO:0000259" key="11">
    <source>
        <dbReference type="PROSITE" id="PS50111"/>
    </source>
</evidence>
<feature type="domain" description="Methyl-accepting transducer" evidence="11">
    <location>
        <begin position="296"/>
        <end position="539"/>
    </location>
</feature>
<evidence type="ECO:0000259" key="13">
    <source>
        <dbReference type="PROSITE" id="PS50885"/>
    </source>
</evidence>
<evidence type="ECO:0000256" key="8">
    <source>
        <dbReference type="ARBA" id="ARBA00029447"/>
    </source>
</evidence>
<proteinExistence type="inferred from homology"/>
<dbReference type="InterPro" id="IPR004089">
    <property type="entry name" value="MCPsignal_dom"/>
</dbReference>
<accession>A0ABS0NZ78</accession>
<dbReference type="RefSeq" id="WP_197965706.1">
    <property type="nucleotide sequence ID" value="NZ_JACEGD010000007.1"/>
</dbReference>
<keyword evidence="6 10" id="KW-0472">Membrane</keyword>
<evidence type="ECO:0000256" key="2">
    <source>
        <dbReference type="ARBA" id="ARBA00022475"/>
    </source>
</evidence>
<dbReference type="Pfam" id="PF00672">
    <property type="entry name" value="HAMP"/>
    <property type="match status" value="1"/>
</dbReference>
<evidence type="ECO:0000313" key="14">
    <source>
        <dbReference type="EMBL" id="MBH5386322.1"/>
    </source>
</evidence>
<keyword evidence="7 9" id="KW-0807">Transducer</keyword>
<organism evidence="14 15">
    <name type="scientific">Bradyrhizobium diversitatis</name>
    <dbReference type="NCBI Taxonomy" id="2755406"/>
    <lineage>
        <taxon>Bacteria</taxon>
        <taxon>Pseudomonadati</taxon>
        <taxon>Pseudomonadota</taxon>
        <taxon>Alphaproteobacteria</taxon>
        <taxon>Hyphomicrobiales</taxon>
        <taxon>Nitrobacteraceae</taxon>
        <taxon>Bradyrhizobium</taxon>
    </lineage>
</organism>
<feature type="domain" description="HAMP" evidence="13">
    <location>
        <begin position="209"/>
        <end position="262"/>
    </location>
</feature>
<sequence>MFGSLRISTKLLIVVLLSILGMVGTAGIGLSTLKDTLLEDRKAKVKELVLLARTAIEADYQAGRKAGLSELEARERSRALLRLLRYDKDNAFYAATKEGILEVHPKQAVEGKDMTQTKDANGVYFFREAVAAAARGGGFVTFSFPRPGGSDPVQTLTYATEVPIYGWVLTSALYIDDIDQIFWTEARRLGGIVFFILVLVTGVSLLISRNVANPIAGMTTAMLELSNGGTEVTIPAQDRKDEIGAMARSVQVFKESMTETIRLRHAQAELRQQSEAEKRQFITKMADEFESEVRRSLDTLAKAAREMHMTSQRMSTSSEEATRQATTVAVAAEQTSANVQTVAAATEQLSASVHEIGRQVDQSTTIASQAMDEAKRTNEVVHGLSAAAQKIGDVVKLITNIAGQTDLLALNATIEAARAGDAGSGFAVVANEVKSLAGQTAKATEAISAQIQAMQGATAEAVEAIEGIGSTIVSINEITVAIAAAIQQQGLATGQIARNIQEAARGTNQVSDNIVRVNRMASETGAAAQLVSRSAEELSNQSAGLLVDVERLVADIRGA</sequence>
<keyword evidence="5 10" id="KW-1133">Transmembrane helix</keyword>
<keyword evidence="2" id="KW-1003">Cell membrane</keyword>
<comment type="subcellular location">
    <subcellularLocation>
        <location evidence="1">Cell inner membrane</location>
        <topology evidence="1">Multi-pass membrane protein</topology>
    </subcellularLocation>
</comment>
<dbReference type="SMART" id="SM00304">
    <property type="entry name" value="HAMP"/>
    <property type="match status" value="1"/>
</dbReference>
<dbReference type="PANTHER" id="PTHR32089:SF112">
    <property type="entry name" value="LYSOZYME-LIKE PROTEIN-RELATED"/>
    <property type="match status" value="1"/>
</dbReference>
<evidence type="ECO:0000256" key="3">
    <source>
        <dbReference type="ARBA" id="ARBA00022519"/>
    </source>
</evidence>
<dbReference type="Gene3D" id="6.10.340.10">
    <property type="match status" value="1"/>
</dbReference>
<dbReference type="PROSITE" id="PS50192">
    <property type="entry name" value="T_SNARE"/>
    <property type="match status" value="1"/>
</dbReference>
<dbReference type="EMBL" id="JACEGD010000007">
    <property type="protein sequence ID" value="MBH5386322.1"/>
    <property type="molecule type" value="Genomic_DNA"/>
</dbReference>
<feature type="transmembrane region" description="Helical" evidence="10">
    <location>
        <begin position="12"/>
        <end position="33"/>
    </location>
</feature>
<dbReference type="InterPro" id="IPR033480">
    <property type="entry name" value="sCache_2"/>
</dbReference>
<evidence type="ECO:0000256" key="10">
    <source>
        <dbReference type="SAM" id="Phobius"/>
    </source>
</evidence>
<dbReference type="SUPFAM" id="SSF58104">
    <property type="entry name" value="Methyl-accepting chemotaxis protein (MCP) signaling domain"/>
    <property type="match status" value="1"/>
</dbReference>
<dbReference type="InterPro" id="IPR004090">
    <property type="entry name" value="Chemotax_Me-accpt_rcpt"/>
</dbReference>
<comment type="similarity">
    <text evidence="8">Belongs to the methyl-accepting chemotaxis (MCP) protein family.</text>
</comment>
<gene>
    <name evidence="14" type="ORF">H1B27_08490</name>
</gene>
<dbReference type="SMART" id="SM00283">
    <property type="entry name" value="MA"/>
    <property type="match status" value="1"/>
</dbReference>
<protein>
    <submittedName>
        <fullName evidence="14">Cache domain-containing protein</fullName>
    </submittedName>
</protein>